<dbReference type="InterPro" id="IPR037185">
    <property type="entry name" value="EmrE-like"/>
</dbReference>
<feature type="domain" description="EamA" evidence="8">
    <location>
        <begin position="154"/>
        <end position="285"/>
    </location>
</feature>
<dbReference type="AlphaFoldDB" id="A0A9X2I6R5"/>
<dbReference type="PANTHER" id="PTHR32322:SF18">
    <property type="entry name" value="S-ADENOSYLMETHIONINE_S-ADENOSYLHOMOCYSTEINE TRANSPORTER"/>
    <property type="match status" value="1"/>
</dbReference>
<feature type="transmembrane region" description="Helical" evidence="7">
    <location>
        <begin position="34"/>
        <end position="55"/>
    </location>
</feature>
<protein>
    <submittedName>
        <fullName evidence="9">DMT family transporter</fullName>
    </submittedName>
</protein>
<feature type="domain" description="EamA" evidence="8">
    <location>
        <begin position="8"/>
        <end position="139"/>
    </location>
</feature>
<keyword evidence="6 7" id="KW-0472">Membrane</keyword>
<dbReference type="SUPFAM" id="SSF103481">
    <property type="entry name" value="Multidrug resistance efflux transporter EmrE"/>
    <property type="match status" value="2"/>
</dbReference>
<dbReference type="Pfam" id="PF00892">
    <property type="entry name" value="EamA"/>
    <property type="match status" value="2"/>
</dbReference>
<dbReference type="PANTHER" id="PTHR32322">
    <property type="entry name" value="INNER MEMBRANE TRANSPORTER"/>
    <property type="match status" value="1"/>
</dbReference>
<dbReference type="Proteomes" id="UP001139150">
    <property type="component" value="Unassembled WGS sequence"/>
</dbReference>
<evidence type="ECO:0000259" key="8">
    <source>
        <dbReference type="Pfam" id="PF00892"/>
    </source>
</evidence>
<feature type="transmembrane region" description="Helical" evidence="7">
    <location>
        <begin position="181"/>
        <end position="200"/>
    </location>
</feature>
<keyword evidence="5 7" id="KW-1133">Transmembrane helix</keyword>
<dbReference type="GO" id="GO:0005886">
    <property type="term" value="C:plasma membrane"/>
    <property type="evidence" value="ECO:0007669"/>
    <property type="project" value="UniProtKB-SubCell"/>
</dbReference>
<proteinExistence type="inferred from homology"/>
<comment type="subcellular location">
    <subcellularLocation>
        <location evidence="1">Cell membrane</location>
        <topology evidence="1">Multi-pass membrane protein</topology>
    </subcellularLocation>
</comment>
<reference evidence="9" key="1">
    <citation type="submission" date="2022-02" db="EMBL/GenBank/DDBJ databases">
        <title>Halalkalibacter sp. nov. isolated from Lonar Lake, India.</title>
        <authorList>
            <person name="Joshi A."/>
            <person name="Thite S."/>
            <person name="Lodha T."/>
        </authorList>
    </citation>
    <scope>NUCLEOTIDE SEQUENCE</scope>
    <source>
        <strain evidence="9">MEB205</strain>
    </source>
</reference>
<keyword evidence="4 7" id="KW-0812">Transmembrane</keyword>
<sequence>MNQLRVWVLLILATLFWAGNYVFGKYVVAELTPVWITFSRWVLSLCILLPIAIFVEKPNWKKVRESWIALLLLGLLGIIGYNIILYTALGYTSPTNAALISAVNPGFIVLFSVFMLKESLSKIQVVGLFISLIGALIIITQGNLLGIFQMEYNRGDLLMIGAVIVWTFYSIIGKRISVPPITATAVSALLAMLVLAPFAFWEGLELTKVSSISIYGILYMFIFSSVCSFVFWNMSVRKIGASQAGIFLNLIPVFTALISLALGESILAEQILGGLLVFIGVYLTSGMLGNRAAHIKKKNEYSKGA</sequence>
<evidence type="ECO:0000256" key="1">
    <source>
        <dbReference type="ARBA" id="ARBA00004651"/>
    </source>
</evidence>
<dbReference type="InterPro" id="IPR050638">
    <property type="entry name" value="AA-Vitamin_Transporters"/>
</dbReference>
<feature type="transmembrane region" description="Helical" evidence="7">
    <location>
        <begin position="244"/>
        <end position="262"/>
    </location>
</feature>
<evidence type="ECO:0000256" key="4">
    <source>
        <dbReference type="ARBA" id="ARBA00022692"/>
    </source>
</evidence>
<name>A0A9X2I6R5_9BACI</name>
<dbReference type="InterPro" id="IPR000620">
    <property type="entry name" value="EamA_dom"/>
</dbReference>
<feature type="transmembrane region" description="Helical" evidence="7">
    <location>
        <begin position="97"/>
        <end position="116"/>
    </location>
</feature>
<organism evidence="9 10">
    <name type="scientific">Halalkalibacter alkaliphilus</name>
    <dbReference type="NCBI Taxonomy" id="2917993"/>
    <lineage>
        <taxon>Bacteria</taxon>
        <taxon>Bacillati</taxon>
        <taxon>Bacillota</taxon>
        <taxon>Bacilli</taxon>
        <taxon>Bacillales</taxon>
        <taxon>Bacillaceae</taxon>
        <taxon>Halalkalibacter</taxon>
    </lineage>
</organism>
<feature type="transmembrane region" description="Helical" evidence="7">
    <location>
        <begin position="154"/>
        <end position="172"/>
    </location>
</feature>
<accession>A0A9X2I6R5</accession>
<feature type="transmembrane region" description="Helical" evidence="7">
    <location>
        <begin position="128"/>
        <end position="148"/>
    </location>
</feature>
<keyword evidence="3" id="KW-1003">Cell membrane</keyword>
<dbReference type="EMBL" id="JAKRYL010000028">
    <property type="protein sequence ID" value="MCL7749376.1"/>
    <property type="molecule type" value="Genomic_DNA"/>
</dbReference>
<evidence type="ECO:0000256" key="6">
    <source>
        <dbReference type="ARBA" id="ARBA00023136"/>
    </source>
</evidence>
<feature type="transmembrane region" description="Helical" evidence="7">
    <location>
        <begin position="212"/>
        <end position="232"/>
    </location>
</feature>
<evidence type="ECO:0000256" key="2">
    <source>
        <dbReference type="ARBA" id="ARBA00007362"/>
    </source>
</evidence>
<gene>
    <name evidence="9" type="ORF">MF646_19850</name>
</gene>
<comment type="caution">
    <text evidence="9">The sequence shown here is derived from an EMBL/GenBank/DDBJ whole genome shotgun (WGS) entry which is preliminary data.</text>
</comment>
<evidence type="ECO:0000256" key="3">
    <source>
        <dbReference type="ARBA" id="ARBA00022475"/>
    </source>
</evidence>
<evidence type="ECO:0000256" key="5">
    <source>
        <dbReference type="ARBA" id="ARBA00022989"/>
    </source>
</evidence>
<evidence type="ECO:0000313" key="10">
    <source>
        <dbReference type="Proteomes" id="UP001139150"/>
    </source>
</evidence>
<feature type="transmembrane region" description="Helical" evidence="7">
    <location>
        <begin position="67"/>
        <end position="91"/>
    </location>
</feature>
<dbReference type="RefSeq" id="WP_250098237.1">
    <property type="nucleotide sequence ID" value="NZ_JAKRYL010000028.1"/>
</dbReference>
<comment type="similarity">
    <text evidence="2">Belongs to the EamA transporter family.</text>
</comment>
<evidence type="ECO:0000313" key="9">
    <source>
        <dbReference type="EMBL" id="MCL7749376.1"/>
    </source>
</evidence>
<evidence type="ECO:0000256" key="7">
    <source>
        <dbReference type="SAM" id="Phobius"/>
    </source>
</evidence>
<feature type="transmembrane region" description="Helical" evidence="7">
    <location>
        <begin position="268"/>
        <end position="288"/>
    </location>
</feature>
<keyword evidence="10" id="KW-1185">Reference proteome</keyword>